<dbReference type="InterPro" id="IPR002110">
    <property type="entry name" value="Ankyrin_rpt"/>
</dbReference>
<feature type="domain" description="GPI inositol-deacylase winged helix" evidence="4">
    <location>
        <begin position="326"/>
        <end position="400"/>
    </location>
</feature>
<keyword evidence="2 3" id="KW-0040">ANK repeat</keyword>
<dbReference type="SUPFAM" id="SSF48403">
    <property type="entry name" value="Ankyrin repeat"/>
    <property type="match status" value="1"/>
</dbReference>
<feature type="repeat" description="ANK" evidence="3">
    <location>
        <begin position="699"/>
        <end position="731"/>
    </location>
</feature>
<evidence type="ECO:0000313" key="6">
    <source>
        <dbReference type="EMBL" id="KAK6361430.1"/>
    </source>
</evidence>
<feature type="repeat" description="ANK" evidence="3">
    <location>
        <begin position="633"/>
        <end position="665"/>
    </location>
</feature>
<sequence>MRSNIVHDDIGAVRSILNRKEDLEILNWLTPIDYGLQQGDIFQRRQSGTGQWLLESVEYQNWLASNQILFCPGIPGAGKTVLTAIVVDDLVTRFSRRTSVATPVGIAYIYCSFKRSHEQKFEDLLASVLKQLSQNQRSLPDAIKELFHRHLDNRTRPSREDLVQALRLVVGAYSRIFIVIDALDEYLESNSRAKLISELFNLHHEYGANVLATSRFVPQITDRFKASTTFEIRARDEDVRRYLDSQISQSEKKLLQSHHEYIITEITRAVRGMFLLAQLHFESVRYKTTLKKIKNALEALPTGESAYDSAYESTLERINANDSDPEKMANQALWWVICAKRPLTTSELQYALAIEVGESSLDEENLPEIQDIISLCAGLITVDEKSDIVRLVHYTAQEYFERTWEKWFPNAHIDITERCITFLSYDMFKSPDDDFQIDFQPKVLYDYALQNWGYHASTSSVENTPLVLDFLQSEAGISAYSQAVLTLEDSSGYGKWRPKRTTAVHLAAYFGLQISMGELLVDDIAALEAQDDNGRTALALAVWWGHENIISLLIDKGASLETKDKNDRTPLLQTVISQGNTEIVKLLLDKNANVESKDGFGRTPLSWAVWWGHEKAITLLLDKGADLETRDNDGRTPLSWAVWLGDELVIRLLLDKGAYLEVTDDDGQTPLLWAAMKGHKKMMRLLLEKGADSDARDYNGRSPLSWAVWWEDETMIKLLLDNGANLEVRDNFNQTPLLWAAMKGHDEMVRVLLEKGADLEATDNNSRTPLALAAYWGHESVVKLLLDKNANLEAKDMHGRTPLDLAVHWGYGGMTKLLNENASTGGG</sequence>
<reference evidence="6 7" key="1">
    <citation type="submission" date="2019-10" db="EMBL/GenBank/DDBJ databases">
        <authorList>
            <person name="Palmer J.M."/>
        </authorList>
    </citation>
    <scope>NUCLEOTIDE SEQUENCE [LARGE SCALE GENOMIC DNA]</scope>
    <source>
        <strain evidence="6 7">TWF730</strain>
    </source>
</reference>
<dbReference type="PANTHER" id="PTHR24198:SF165">
    <property type="entry name" value="ANKYRIN REPEAT-CONTAINING PROTEIN-RELATED"/>
    <property type="match status" value="1"/>
</dbReference>
<feature type="domain" description="Nephrocystin 3-like N-terminal" evidence="5">
    <location>
        <begin position="48"/>
        <end position="215"/>
    </location>
</feature>
<dbReference type="Pfam" id="PF12796">
    <property type="entry name" value="Ank_2"/>
    <property type="match status" value="2"/>
</dbReference>
<evidence type="ECO:0000259" key="5">
    <source>
        <dbReference type="Pfam" id="PF24883"/>
    </source>
</evidence>
<dbReference type="SMART" id="SM00248">
    <property type="entry name" value="ANK"/>
    <property type="match status" value="10"/>
</dbReference>
<feature type="repeat" description="ANK" evidence="3">
    <location>
        <begin position="567"/>
        <end position="599"/>
    </location>
</feature>
<dbReference type="InterPro" id="IPR036770">
    <property type="entry name" value="Ankyrin_rpt-contain_sf"/>
</dbReference>
<dbReference type="Pfam" id="PF22939">
    <property type="entry name" value="WHD_GPIID"/>
    <property type="match status" value="1"/>
</dbReference>
<dbReference type="Pfam" id="PF13637">
    <property type="entry name" value="Ank_4"/>
    <property type="match status" value="1"/>
</dbReference>
<dbReference type="Gene3D" id="1.25.40.20">
    <property type="entry name" value="Ankyrin repeat-containing domain"/>
    <property type="match status" value="4"/>
</dbReference>
<dbReference type="Pfam" id="PF24883">
    <property type="entry name" value="NPHP3_N"/>
    <property type="match status" value="1"/>
</dbReference>
<comment type="caution">
    <text evidence="6">The sequence shown here is derived from an EMBL/GenBank/DDBJ whole genome shotgun (WGS) entry which is preliminary data.</text>
</comment>
<feature type="repeat" description="ANK" evidence="3">
    <location>
        <begin position="533"/>
        <end position="565"/>
    </location>
</feature>
<feature type="repeat" description="ANK" evidence="3">
    <location>
        <begin position="600"/>
        <end position="632"/>
    </location>
</feature>
<dbReference type="PROSITE" id="PS50297">
    <property type="entry name" value="ANK_REP_REGION"/>
    <property type="match status" value="7"/>
</dbReference>
<keyword evidence="7" id="KW-1185">Reference proteome</keyword>
<feature type="repeat" description="ANK" evidence="3">
    <location>
        <begin position="765"/>
        <end position="797"/>
    </location>
</feature>
<evidence type="ECO:0000259" key="4">
    <source>
        <dbReference type="Pfam" id="PF22939"/>
    </source>
</evidence>
<feature type="repeat" description="ANK" evidence="3">
    <location>
        <begin position="666"/>
        <end position="698"/>
    </location>
</feature>
<protein>
    <submittedName>
        <fullName evidence="6">Uncharacterized protein</fullName>
    </submittedName>
</protein>
<dbReference type="Proteomes" id="UP001373714">
    <property type="component" value="Unassembled WGS sequence"/>
</dbReference>
<evidence type="ECO:0000256" key="1">
    <source>
        <dbReference type="ARBA" id="ARBA00022737"/>
    </source>
</evidence>
<dbReference type="PANTHER" id="PTHR24198">
    <property type="entry name" value="ANKYRIN REPEAT AND PROTEIN KINASE DOMAIN-CONTAINING PROTEIN"/>
    <property type="match status" value="1"/>
</dbReference>
<dbReference type="InterPro" id="IPR054471">
    <property type="entry name" value="GPIID_WHD"/>
</dbReference>
<dbReference type="Gene3D" id="3.40.50.300">
    <property type="entry name" value="P-loop containing nucleotide triphosphate hydrolases"/>
    <property type="match status" value="1"/>
</dbReference>
<dbReference type="InterPro" id="IPR056884">
    <property type="entry name" value="NPHP3-like_N"/>
</dbReference>
<gene>
    <name evidence="6" type="ORF">TWF730_005159</name>
</gene>
<keyword evidence="1" id="KW-0677">Repeat</keyword>
<proteinExistence type="predicted"/>
<accession>A0AAV9VNM8</accession>
<name>A0AAV9VNM8_9PEZI</name>
<evidence type="ECO:0000256" key="2">
    <source>
        <dbReference type="ARBA" id="ARBA00023043"/>
    </source>
</evidence>
<dbReference type="PRINTS" id="PR01415">
    <property type="entry name" value="ANKYRIN"/>
</dbReference>
<dbReference type="InterPro" id="IPR027417">
    <property type="entry name" value="P-loop_NTPase"/>
</dbReference>
<dbReference type="SUPFAM" id="SSF52540">
    <property type="entry name" value="P-loop containing nucleoside triphosphate hydrolases"/>
    <property type="match status" value="1"/>
</dbReference>
<organism evidence="6 7">
    <name type="scientific">Orbilia blumenaviensis</name>
    <dbReference type="NCBI Taxonomy" id="1796055"/>
    <lineage>
        <taxon>Eukaryota</taxon>
        <taxon>Fungi</taxon>
        <taxon>Dikarya</taxon>
        <taxon>Ascomycota</taxon>
        <taxon>Pezizomycotina</taxon>
        <taxon>Orbiliomycetes</taxon>
        <taxon>Orbiliales</taxon>
        <taxon>Orbiliaceae</taxon>
        <taxon>Orbilia</taxon>
    </lineage>
</organism>
<evidence type="ECO:0000256" key="3">
    <source>
        <dbReference type="PROSITE-ProRule" id="PRU00023"/>
    </source>
</evidence>
<dbReference type="EMBL" id="JAVHNS010000002">
    <property type="protein sequence ID" value="KAK6361430.1"/>
    <property type="molecule type" value="Genomic_DNA"/>
</dbReference>
<dbReference type="AlphaFoldDB" id="A0AAV9VNM8"/>
<evidence type="ECO:0000313" key="7">
    <source>
        <dbReference type="Proteomes" id="UP001373714"/>
    </source>
</evidence>
<dbReference type="PROSITE" id="PS50088">
    <property type="entry name" value="ANK_REPEAT"/>
    <property type="match status" value="8"/>
</dbReference>
<feature type="repeat" description="ANK" evidence="3">
    <location>
        <begin position="732"/>
        <end position="764"/>
    </location>
</feature>